<dbReference type="SUPFAM" id="SSF54285">
    <property type="entry name" value="MoaD/ThiS"/>
    <property type="match status" value="1"/>
</dbReference>
<name>A0A141SDP6_GELEL</name>
<dbReference type="InterPro" id="IPR010035">
    <property type="entry name" value="Thi_S"/>
</dbReference>
<dbReference type="NCBIfam" id="TIGR01683">
    <property type="entry name" value="thiS"/>
    <property type="match status" value="1"/>
</dbReference>
<dbReference type="GeneID" id="27215915"/>
<dbReference type="InterPro" id="IPR003749">
    <property type="entry name" value="ThiS/MoaD-like"/>
</dbReference>
<dbReference type="AlphaFoldDB" id="A0A141SDP6"/>
<dbReference type="RefSeq" id="YP_009244172.1">
    <property type="nucleotide sequence ID" value="NC_029858.1"/>
</dbReference>
<evidence type="ECO:0000313" key="1">
    <source>
        <dbReference type="EMBL" id="AMK96414.1"/>
    </source>
</evidence>
<geneLocation type="plastid" evidence="1"/>
<gene>
    <name evidence="1" type="primary">thiS</name>
    <name evidence="1" type="ORF">Gele_173</name>
</gene>
<protein>
    <submittedName>
        <fullName evidence="1">Thiamine biosynthesis protein S</fullName>
    </submittedName>
</protein>
<sequence length="71" mass="7951">MDFIYNTIILNGKPLNCSAETSLYDLLVYYQFDLNSIIIEYNQSIVSTDKLSNIILKSEDTIEVITIVGGG</sequence>
<dbReference type="Pfam" id="PF02597">
    <property type="entry name" value="ThiS"/>
    <property type="match status" value="1"/>
</dbReference>
<reference evidence="1" key="1">
    <citation type="submission" date="2015-07" db="EMBL/GenBank/DDBJ databases">
        <title>Reconstructing the complex evolutionary history of mobile plasmids in red algal genomes.</title>
        <authorList>
            <person name="Lee J."/>
            <person name="Kim K.M."/>
            <person name="Yang E.C."/>
            <person name="Miller K.A."/>
            <person name="Boo S.M."/>
            <person name="Bhattacharya D."/>
            <person name="Yoon H.S."/>
        </authorList>
    </citation>
    <scope>NUCLEOTIDE SEQUENCE</scope>
</reference>
<dbReference type="PANTHER" id="PTHR34472:SF1">
    <property type="entry name" value="SULFUR CARRIER PROTEIN THIS"/>
    <property type="match status" value="1"/>
</dbReference>
<dbReference type="PANTHER" id="PTHR34472">
    <property type="entry name" value="SULFUR CARRIER PROTEIN THIS"/>
    <property type="match status" value="1"/>
</dbReference>
<dbReference type="EMBL" id="KT266786">
    <property type="protein sequence ID" value="AMK96414.1"/>
    <property type="molecule type" value="Genomic_DNA"/>
</dbReference>
<dbReference type="InterPro" id="IPR012675">
    <property type="entry name" value="Beta-grasp_dom_sf"/>
</dbReference>
<dbReference type="Gene3D" id="3.10.20.30">
    <property type="match status" value="1"/>
</dbReference>
<proteinExistence type="predicted"/>
<dbReference type="InterPro" id="IPR016155">
    <property type="entry name" value="Mopterin_synth/thiamin_S_b"/>
</dbReference>
<keyword evidence="1" id="KW-0934">Plastid</keyword>
<accession>A0A141SDP6</accession>
<organism evidence="1">
    <name type="scientific">Gelidium elegans</name>
    <name type="common">Red alga</name>
    <dbReference type="NCBI Taxonomy" id="37200"/>
    <lineage>
        <taxon>Eukaryota</taxon>
        <taxon>Rhodophyta</taxon>
        <taxon>Florideophyceae</taxon>
        <taxon>Rhodymeniophycidae</taxon>
        <taxon>Gelidiales</taxon>
        <taxon>Gelidiaceae</taxon>
        <taxon>Gelidium</taxon>
    </lineage>
</organism>
<dbReference type="CDD" id="cd00565">
    <property type="entry name" value="Ubl_ThiS"/>
    <property type="match status" value="1"/>
</dbReference>